<gene>
    <name evidence="1" type="ORF">PVK06_034875</name>
</gene>
<comment type="caution">
    <text evidence="1">The sequence shown here is derived from an EMBL/GenBank/DDBJ whole genome shotgun (WGS) entry which is preliminary data.</text>
</comment>
<keyword evidence="2" id="KW-1185">Reference proteome</keyword>
<protein>
    <recommendedName>
        <fullName evidence="3">SAP domain-containing protein</fullName>
    </recommendedName>
</protein>
<evidence type="ECO:0008006" key="3">
    <source>
        <dbReference type="Google" id="ProtNLM"/>
    </source>
</evidence>
<reference evidence="1 2" key="1">
    <citation type="submission" date="2023-03" db="EMBL/GenBank/DDBJ databases">
        <title>WGS of Gossypium arboreum.</title>
        <authorList>
            <person name="Yu D."/>
        </authorList>
    </citation>
    <scope>NUCLEOTIDE SEQUENCE [LARGE SCALE GENOMIC DNA]</scope>
    <source>
        <tissue evidence="1">Leaf</tissue>
    </source>
</reference>
<accession>A0ABR0NFD1</accession>
<dbReference type="Proteomes" id="UP001358586">
    <property type="component" value="Chromosome 10"/>
</dbReference>
<name>A0ABR0NFD1_GOSAR</name>
<sequence length="130" mass="15259">MITRCEESMTNLLLSDSDINNRRRVILREAKRTWEVGKKLGLSVRGDKEEVINEIRILEGQYREEDKGFERVIDKNVGRSHGLLTIWNKDEFKLSKEWSDDRLIVIEGKWVKEDLDVVLINVYALNIVSK</sequence>
<dbReference type="EMBL" id="JARKNE010000010">
    <property type="protein sequence ID" value="KAK5793721.1"/>
    <property type="molecule type" value="Genomic_DNA"/>
</dbReference>
<evidence type="ECO:0000313" key="2">
    <source>
        <dbReference type="Proteomes" id="UP001358586"/>
    </source>
</evidence>
<evidence type="ECO:0000313" key="1">
    <source>
        <dbReference type="EMBL" id="KAK5793721.1"/>
    </source>
</evidence>
<organism evidence="1 2">
    <name type="scientific">Gossypium arboreum</name>
    <name type="common">Tree cotton</name>
    <name type="synonym">Gossypium nanking</name>
    <dbReference type="NCBI Taxonomy" id="29729"/>
    <lineage>
        <taxon>Eukaryota</taxon>
        <taxon>Viridiplantae</taxon>
        <taxon>Streptophyta</taxon>
        <taxon>Embryophyta</taxon>
        <taxon>Tracheophyta</taxon>
        <taxon>Spermatophyta</taxon>
        <taxon>Magnoliopsida</taxon>
        <taxon>eudicotyledons</taxon>
        <taxon>Gunneridae</taxon>
        <taxon>Pentapetalae</taxon>
        <taxon>rosids</taxon>
        <taxon>malvids</taxon>
        <taxon>Malvales</taxon>
        <taxon>Malvaceae</taxon>
        <taxon>Malvoideae</taxon>
        <taxon>Gossypium</taxon>
    </lineage>
</organism>
<proteinExistence type="predicted"/>